<dbReference type="InParanoid" id="A0A067MEB5"/>
<evidence type="ECO:0000313" key="2">
    <source>
        <dbReference type="Proteomes" id="UP000027195"/>
    </source>
</evidence>
<accession>A0A067MEB5</accession>
<dbReference type="AlphaFoldDB" id="A0A067MEB5"/>
<gene>
    <name evidence="1" type="ORF">BOTBODRAFT_190572</name>
</gene>
<dbReference type="HOGENOM" id="CLU_2120713_0_0_1"/>
<dbReference type="EMBL" id="KL198069">
    <property type="protein sequence ID" value="KDQ10232.1"/>
    <property type="molecule type" value="Genomic_DNA"/>
</dbReference>
<dbReference type="Proteomes" id="UP000027195">
    <property type="component" value="Unassembled WGS sequence"/>
</dbReference>
<evidence type="ECO:0000313" key="1">
    <source>
        <dbReference type="EMBL" id="KDQ10232.1"/>
    </source>
</evidence>
<keyword evidence="2" id="KW-1185">Reference proteome</keyword>
<sequence>MGNITITCVHRITHNDHPSPPITPSIPITLGASITPDIQVASTNPIIPANSIISANSAAPADEELLVFLTAAISLHDSGDPDSSAISAILDWRISNQALFTADYYSPPAPVVDR</sequence>
<proteinExistence type="predicted"/>
<protein>
    <submittedName>
        <fullName evidence="1">Uncharacterized protein</fullName>
    </submittedName>
</protein>
<reference evidence="2" key="1">
    <citation type="journal article" date="2014" name="Proc. Natl. Acad. Sci. U.S.A.">
        <title>Extensive sampling of basidiomycete genomes demonstrates inadequacy of the white-rot/brown-rot paradigm for wood decay fungi.</title>
        <authorList>
            <person name="Riley R."/>
            <person name="Salamov A.A."/>
            <person name="Brown D.W."/>
            <person name="Nagy L.G."/>
            <person name="Floudas D."/>
            <person name="Held B.W."/>
            <person name="Levasseur A."/>
            <person name="Lombard V."/>
            <person name="Morin E."/>
            <person name="Otillar R."/>
            <person name="Lindquist E.A."/>
            <person name="Sun H."/>
            <person name="LaButti K.M."/>
            <person name="Schmutz J."/>
            <person name="Jabbour D."/>
            <person name="Luo H."/>
            <person name="Baker S.E."/>
            <person name="Pisabarro A.G."/>
            <person name="Walton J.D."/>
            <person name="Blanchette R.A."/>
            <person name="Henrissat B."/>
            <person name="Martin F."/>
            <person name="Cullen D."/>
            <person name="Hibbett D.S."/>
            <person name="Grigoriev I.V."/>
        </authorList>
    </citation>
    <scope>NUCLEOTIDE SEQUENCE [LARGE SCALE GENOMIC DNA]</scope>
    <source>
        <strain evidence="2">FD-172 SS1</strain>
    </source>
</reference>
<name>A0A067MEB5_BOTB1</name>
<organism evidence="1 2">
    <name type="scientific">Botryobasidium botryosum (strain FD-172 SS1)</name>
    <dbReference type="NCBI Taxonomy" id="930990"/>
    <lineage>
        <taxon>Eukaryota</taxon>
        <taxon>Fungi</taxon>
        <taxon>Dikarya</taxon>
        <taxon>Basidiomycota</taxon>
        <taxon>Agaricomycotina</taxon>
        <taxon>Agaricomycetes</taxon>
        <taxon>Cantharellales</taxon>
        <taxon>Botryobasidiaceae</taxon>
        <taxon>Botryobasidium</taxon>
    </lineage>
</organism>